<protein>
    <recommendedName>
        <fullName evidence="2">Glucose-methanol-choline oxidoreductase N-terminal domain-containing protein</fullName>
    </recommendedName>
</protein>
<dbReference type="Proteomes" id="UP001055115">
    <property type="component" value="Unassembled WGS sequence"/>
</dbReference>
<gene>
    <name evidence="3" type="ORF">ColSpa_06838</name>
</gene>
<dbReference type="InterPro" id="IPR000172">
    <property type="entry name" value="GMC_OxRdtase_N"/>
</dbReference>
<dbReference type="GO" id="GO:0016614">
    <property type="term" value="F:oxidoreductase activity, acting on CH-OH group of donors"/>
    <property type="evidence" value="ECO:0007669"/>
    <property type="project" value="InterPro"/>
</dbReference>
<accession>A0AA37NYW4</accession>
<dbReference type="InterPro" id="IPR036188">
    <property type="entry name" value="FAD/NAD-bd_sf"/>
</dbReference>
<dbReference type="Gene3D" id="3.50.50.60">
    <property type="entry name" value="FAD/NAD(P)-binding domain"/>
    <property type="match status" value="1"/>
</dbReference>
<feature type="domain" description="Glucose-methanol-choline oxidoreductase N-terminal" evidence="2">
    <location>
        <begin position="140"/>
        <end position="178"/>
    </location>
</feature>
<evidence type="ECO:0000313" key="3">
    <source>
        <dbReference type="EMBL" id="GKT46657.1"/>
    </source>
</evidence>
<comment type="similarity">
    <text evidence="1">Belongs to the GMC oxidoreductase family.</text>
</comment>
<dbReference type="SUPFAM" id="SSF51905">
    <property type="entry name" value="FAD/NAD(P)-binding domain"/>
    <property type="match status" value="1"/>
</dbReference>
<evidence type="ECO:0000256" key="1">
    <source>
        <dbReference type="ARBA" id="ARBA00010790"/>
    </source>
</evidence>
<dbReference type="EMBL" id="BQXU01000017">
    <property type="protein sequence ID" value="GKT46657.1"/>
    <property type="molecule type" value="Genomic_DNA"/>
</dbReference>
<proteinExistence type="inferred from homology"/>
<evidence type="ECO:0000313" key="4">
    <source>
        <dbReference type="Proteomes" id="UP001055115"/>
    </source>
</evidence>
<dbReference type="Pfam" id="PF00732">
    <property type="entry name" value="GMC_oxred_N"/>
    <property type="match status" value="1"/>
</dbReference>
<sequence>MTAVLEAQTTPPILIVEDRKVLPLVLAAATAMVKSFIGKVVSTPFYVNNDSPDRDNGETSYQFSLLMKDNSFISLAPRDFIFDIVPPTNDNGSSKYELDVALNTLVTKINFEETNGKPKTPEFKYIVGKSIYHVNPRTTKEGGGVPGRVFASKEVLISAGTSNTPQFLKLSGVGPASENFNRSISL</sequence>
<dbReference type="PANTHER" id="PTHR11552:SF100">
    <property type="entry name" value="DEHYDROGENASE, PUTATIVE (AFU_ORTHOLOGUE AFUA_5G00630)-RELATED"/>
    <property type="match status" value="1"/>
</dbReference>
<dbReference type="AlphaFoldDB" id="A0AA37NYW4"/>
<organism evidence="3 4">
    <name type="scientific">Colletotrichum spaethianum</name>
    <dbReference type="NCBI Taxonomy" id="700344"/>
    <lineage>
        <taxon>Eukaryota</taxon>
        <taxon>Fungi</taxon>
        <taxon>Dikarya</taxon>
        <taxon>Ascomycota</taxon>
        <taxon>Pezizomycotina</taxon>
        <taxon>Sordariomycetes</taxon>
        <taxon>Hypocreomycetidae</taxon>
        <taxon>Glomerellales</taxon>
        <taxon>Glomerellaceae</taxon>
        <taxon>Colletotrichum</taxon>
        <taxon>Colletotrichum spaethianum species complex</taxon>
    </lineage>
</organism>
<dbReference type="GeneID" id="73327640"/>
<name>A0AA37NYW4_9PEZI</name>
<dbReference type="RefSeq" id="XP_049129007.1">
    <property type="nucleotide sequence ID" value="XM_049273050.1"/>
</dbReference>
<reference evidence="3 4" key="1">
    <citation type="submission" date="2022-03" db="EMBL/GenBank/DDBJ databases">
        <title>Genome data of Colletotrichum spp.</title>
        <authorList>
            <person name="Utami Y.D."/>
            <person name="Hiruma K."/>
        </authorList>
    </citation>
    <scope>NUCLEOTIDE SEQUENCE [LARGE SCALE GENOMIC DNA]</scope>
    <source>
        <strain evidence="3 4">MAFF 239500</strain>
    </source>
</reference>
<comment type="caution">
    <text evidence="3">The sequence shown here is derived from an EMBL/GenBank/DDBJ whole genome shotgun (WGS) entry which is preliminary data.</text>
</comment>
<dbReference type="InterPro" id="IPR012132">
    <property type="entry name" value="GMC_OxRdtase"/>
</dbReference>
<keyword evidence="4" id="KW-1185">Reference proteome</keyword>
<evidence type="ECO:0000259" key="2">
    <source>
        <dbReference type="Pfam" id="PF00732"/>
    </source>
</evidence>
<dbReference type="PANTHER" id="PTHR11552">
    <property type="entry name" value="GLUCOSE-METHANOL-CHOLINE GMC OXIDOREDUCTASE"/>
    <property type="match status" value="1"/>
</dbReference>
<dbReference type="GO" id="GO:0050660">
    <property type="term" value="F:flavin adenine dinucleotide binding"/>
    <property type="evidence" value="ECO:0007669"/>
    <property type="project" value="InterPro"/>
</dbReference>